<feature type="signal peptide" evidence="1">
    <location>
        <begin position="1"/>
        <end position="27"/>
    </location>
</feature>
<evidence type="ECO:0000256" key="1">
    <source>
        <dbReference type="SAM" id="SignalP"/>
    </source>
</evidence>
<dbReference type="OrthoDB" id="504962at2"/>
<name>A0A168PKP3_9BACL</name>
<feature type="domain" description="SLH" evidence="2">
    <location>
        <begin position="280"/>
        <end position="336"/>
    </location>
</feature>
<dbReference type="GO" id="GO:0030246">
    <property type="term" value="F:carbohydrate binding"/>
    <property type="evidence" value="ECO:0007669"/>
    <property type="project" value="InterPro"/>
</dbReference>
<accession>A0A168PKP3</accession>
<dbReference type="Pfam" id="PF00963">
    <property type="entry name" value="Cohesin"/>
    <property type="match status" value="1"/>
</dbReference>
<dbReference type="AlphaFoldDB" id="A0A168PKP3"/>
<dbReference type="Pfam" id="PF00395">
    <property type="entry name" value="SLH"/>
    <property type="match status" value="3"/>
</dbReference>
<organism evidence="3 4">
    <name type="scientific">Paenibacillus antarcticus</name>
    <dbReference type="NCBI Taxonomy" id="253703"/>
    <lineage>
        <taxon>Bacteria</taxon>
        <taxon>Bacillati</taxon>
        <taxon>Bacillota</taxon>
        <taxon>Bacilli</taxon>
        <taxon>Bacillales</taxon>
        <taxon>Paenibacillaceae</taxon>
        <taxon>Paenibacillus</taxon>
    </lineage>
</organism>
<feature type="chain" id="PRO_5007899689" description="SLH domain-containing protein" evidence="1">
    <location>
        <begin position="28"/>
        <end position="336"/>
    </location>
</feature>
<feature type="domain" description="SLH" evidence="2">
    <location>
        <begin position="152"/>
        <end position="215"/>
    </location>
</feature>
<dbReference type="Gene3D" id="2.60.40.680">
    <property type="match status" value="1"/>
</dbReference>
<proteinExistence type="predicted"/>
<evidence type="ECO:0000313" key="3">
    <source>
        <dbReference type="EMBL" id="OAB46858.1"/>
    </source>
</evidence>
<dbReference type="InterPro" id="IPR051465">
    <property type="entry name" value="Cell_Envelope_Struct_Comp"/>
</dbReference>
<dbReference type="EMBL" id="LVJI01000014">
    <property type="protein sequence ID" value="OAB46858.1"/>
    <property type="molecule type" value="Genomic_DNA"/>
</dbReference>
<dbReference type="InterPro" id="IPR008965">
    <property type="entry name" value="CBM2/CBM3_carb-bd_dom_sf"/>
</dbReference>
<dbReference type="GO" id="GO:0000272">
    <property type="term" value="P:polysaccharide catabolic process"/>
    <property type="evidence" value="ECO:0007669"/>
    <property type="project" value="InterPro"/>
</dbReference>
<gene>
    <name evidence="3" type="ORF">PBAT_09345</name>
</gene>
<dbReference type="InterPro" id="IPR001119">
    <property type="entry name" value="SLH_dom"/>
</dbReference>
<protein>
    <recommendedName>
        <fullName evidence="2">SLH domain-containing protein</fullName>
    </recommendedName>
</protein>
<evidence type="ECO:0000259" key="2">
    <source>
        <dbReference type="PROSITE" id="PS51272"/>
    </source>
</evidence>
<dbReference type="CDD" id="cd08547">
    <property type="entry name" value="Type_II_cohesin"/>
    <property type="match status" value="1"/>
</dbReference>
<keyword evidence="4" id="KW-1185">Reference proteome</keyword>
<feature type="domain" description="SLH" evidence="2">
    <location>
        <begin position="216"/>
        <end position="274"/>
    </location>
</feature>
<sequence>MKRKMMMSTLICMLCTMVWITTINAEAVSDFSMNTSDIESVNGQFTITLNGKNIKDLYAYEAKFNFDPNLMEVVKAETTIKGFSVSPVIKGNVVTIAHTKIGNVDGQKGNMDITKITFKAKKAGSSAVKWTSFRILDHNLKDQSFTLDKSATFTRIFSDIAGHWAKANIMEMVTKGVVTGVDNDHFAPNKNVTRAEFAALISRALKLKEGTKQPFGDVKAGAWYYDTLKSAYDAGIITGISSNVFAPNKSITREEMTTMLMRAKSYTTGTKVEALPNFSLKKFNDEGKISEWAKGSVGFAISSGLMEGRSGSLFAPKEHATRAEAAVVIKRLLAGS</sequence>
<dbReference type="RefSeq" id="WP_068648821.1">
    <property type="nucleotide sequence ID" value="NZ_CP043611.1"/>
</dbReference>
<dbReference type="InterPro" id="IPR002102">
    <property type="entry name" value="Cohesin_dom"/>
</dbReference>
<dbReference type="PANTHER" id="PTHR43308">
    <property type="entry name" value="OUTER MEMBRANE PROTEIN ALPHA-RELATED"/>
    <property type="match status" value="1"/>
</dbReference>
<dbReference type="PANTHER" id="PTHR43308:SF5">
    <property type="entry name" value="S-LAYER PROTEIN _ PEPTIDOGLYCAN ENDO-BETA-N-ACETYLGLUCOSAMINIDASE"/>
    <property type="match status" value="1"/>
</dbReference>
<keyword evidence="1" id="KW-0732">Signal</keyword>
<dbReference type="PROSITE" id="PS51272">
    <property type="entry name" value="SLH"/>
    <property type="match status" value="3"/>
</dbReference>
<comment type="caution">
    <text evidence="3">The sequence shown here is derived from an EMBL/GenBank/DDBJ whole genome shotgun (WGS) entry which is preliminary data.</text>
</comment>
<dbReference type="Proteomes" id="UP000077355">
    <property type="component" value="Unassembled WGS sequence"/>
</dbReference>
<evidence type="ECO:0000313" key="4">
    <source>
        <dbReference type="Proteomes" id="UP000077355"/>
    </source>
</evidence>
<reference evidence="3 4" key="1">
    <citation type="submission" date="2016-03" db="EMBL/GenBank/DDBJ databases">
        <title>Draft genome sequence of Paenibacillus antarcticus CECT 5836.</title>
        <authorList>
            <person name="Shin S.-K."/>
            <person name="Yi H."/>
        </authorList>
    </citation>
    <scope>NUCLEOTIDE SEQUENCE [LARGE SCALE GENOMIC DNA]</scope>
    <source>
        <strain evidence="3 4">CECT 5836</strain>
    </source>
</reference>
<dbReference type="SUPFAM" id="SSF49384">
    <property type="entry name" value="Carbohydrate-binding domain"/>
    <property type="match status" value="1"/>
</dbReference>